<dbReference type="RefSeq" id="WP_155735173.1">
    <property type="nucleotide sequence ID" value="NZ_CP151687.1"/>
</dbReference>
<dbReference type="PROSITE" id="PS51257">
    <property type="entry name" value="PROKAR_LIPOPROTEIN"/>
    <property type="match status" value="1"/>
</dbReference>
<protein>
    <submittedName>
        <fullName evidence="2">TraU family protein</fullName>
    </submittedName>
</protein>
<dbReference type="Pfam" id="PF06834">
    <property type="entry name" value="TraU"/>
    <property type="match status" value="1"/>
</dbReference>
<evidence type="ECO:0000313" key="2">
    <source>
        <dbReference type="EMBL" id="MEB8513447.1"/>
    </source>
</evidence>
<dbReference type="InterPro" id="IPR009649">
    <property type="entry name" value="TraU"/>
</dbReference>
<keyword evidence="1" id="KW-0732">Signal</keyword>
<dbReference type="EMBL" id="JAQGFR010000122">
    <property type="protein sequence ID" value="MEB8513447.1"/>
    <property type="molecule type" value="Genomic_DNA"/>
</dbReference>
<proteinExistence type="predicted"/>
<feature type="signal peptide" evidence="1">
    <location>
        <begin position="1"/>
        <end position="30"/>
    </location>
</feature>
<comment type="caution">
    <text evidence="2">The sequence shown here is derived from an EMBL/GenBank/DDBJ whole genome shotgun (WGS) entry which is preliminary data.</text>
</comment>
<sequence>MAETGKNQHMKLSKMLNFAALATAASCSMAAPISASAFNLMTAINWSNCSKPMIVGVCGAPVPWGYIVSEWLPTTFDATVKTPGYFLVPGVGSVVAGLFGQVLGHTEQISSNGTDNTFEVHIWGLTNKILDLSSGTAACFGCSLSSAEMGIEYNAGSGGKESPVSKTCGDSSVIEGKALSAMDKMLSKIPYMPIPQYFSELDELNWRTGCRDLSLTKMLKSNTFTCGAEGATNGIGGLSSSIKGLVGNNACIGAWGPLYPRQMRDIGPNNVIASATEAYRGMSEAAAVFKTMKAPLNLSGKMQEAYPSTSKCFNPGASIKKVTSETTPSKNGNYGWVYWVHTACCVPFAKYEACVQQMAS</sequence>
<evidence type="ECO:0000256" key="1">
    <source>
        <dbReference type="SAM" id="SignalP"/>
    </source>
</evidence>
<keyword evidence="3" id="KW-1185">Reference proteome</keyword>
<accession>A0ABU6FNC5</accession>
<reference evidence="2 3" key="1">
    <citation type="submission" date="2022-11" db="EMBL/GenBank/DDBJ databases">
        <title>Comparative genomics analysis of Acidithiobacillus ferriphilus.</title>
        <authorList>
            <person name="Ma L."/>
        </authorList>
    </citation>
    <scope>NUCLEOTIDE SEQUENCE [LARGE SCALE GENOMIC DNA]</scope>
    <source>
        <strain evidence="2 3">DY15</strain>
    </source>
</reference>
<evidence type="ECO:0000313" key="3">
    <source>
        <dbReference type="Proteomes" id="UP001308776"/>
    </source>
</evidence>
<organism evidence="2 3">
    <name type="scientific">Acidithiobacillus ferriphilus</name>
    <dbReference type="NCBI Taxonomy" id="1689834"/>
    <lineage>
        <taxon>Bacteria</taxon>
        <taxon>Pseudomonadati</taxon>
        <taxon>Pseudomonadota</taxon>
        <taxon>Acidithiobacillia</taxon>
        <taxon>Acidithiobacillales</taxon>
        <taxon>Acidithiobacillaceae</taxon>
        <taxon>Acidithiobacillus</taxon>
    </lineage>
</organism>
<dbReference type="Proteomes" id="UP001308776">
    <property type="component" value="Unassembled WGS sequence"/>
</dbReference>
<feature type="chain" id="PRO_5045451697" evidence="1">
    <location>
        <begin position="31"/>
        <end position="360"/>
    </location>
</feature>
<gene>
    <name evidence="2" type="ORF">OW717_05270</name>
</gene>
<name>A0ABU6FNC5_9PROT</name>